<comment type="caution">
    <text evidence="4">The sequence shown here is derived from an EMBL/GenBank/DDBJ whole genome shotgun (WGS) entry which is preliminary data.</text>
</comment>
<evidence type="ECO:0000256" key="1">
    <source>
        <dbReference type="ARBA" id="ARBA00006328"/>
    </source>
</evidence>
<dbReference type="CDD" id="cd05251">
    <property type="entry name" value="NmrA_like_SDR_a"/>
    <property type="match status" value="1"/>
</dbReference>
<evidence type="ECO:0000313" key="4">
    <source>
        <dbReference type="EMBL" id="CDO72581.1"/>
    </source>
</evidence>
<organism evidence="4 5">
    <name type="scientific">Pycnoporus cinnabarinus</name>
    <name type="common">Cinnabar-red polypore</name>
    <name type="synonym">Trametes cinnabarina</name>
    <dbReference type="NCBI Taxonomy" id="5643"/>
    <lineage>
        <taxon>Eukaryota</taxon>
        <taxon>Fungi</taxon>
        <taxon>Dikarya</taxon>
        <taxon>Basidiomycota</taxon>
        <taxon>Agaricomycotina</taxon>
        <taxon>Agaricomycetes</taxon>
        <taxon>Polyporales</taxon>
        <taxon>Polyporaceae</taxon>
        <taxon>Trametes</taxon>
    </lineage>
</organism>
<dbReference type="OrthoDB" id="419598at2759"/>
<dbReference type="EMBL" id="CCBP010000114">
    <property type="protein sequence ID" value="CDO72581.1"/>
    <property type="molecule type" value="Genomic_DNA"/>
</dbReference>
<protein>
    <recommendedName>
        <fullName evidence="3">NmrA-like domain-containing protein</fullName>
    </recommendedName>
</protein>
<comment type="similarity">
    <text evidence="1">Belongs to the NmrA-type oxidoreductase family.</text>
</comment>
<dbReference type="GO" id="GO:0005634">
    <property type="term" value="C:nucleus"/>
    <property type="evidence" value="ECO:0007669"/>
    <property type="project" value="TreeGrafter"/>
</dbReference>
<dbReference type="HOGENOM" id="CLU_007383_8_4_1"/>
<dbReference type="PANTHER" id="PTHR42748">
    <property type="entry name" value="NITROGEN METABOLITE REPRESSION PROTEIN NMRA FAMILY MEMBER"/>
    <property type="match status" value="1"/>
</dbReference>
<sequence>MSKKLIAVTGATGQQGSSVVDFLLKEPETFAVRAITRDPTSPAAQALVARGVEVVKADLSSLEETTAAFTDAWGVFGLTQFYVHGFEGEQLHGKNIVDAAVKAGVKHLVWSTVEGREGECAAISWRSKALIEDRVIASGIPHTFVYIPMYYENFWTDFFAPSYDEEKGFNWTVGFLPDVPIFAFSVTDLGGLVVPAFREPEKYTAFDSTPFCAPSNMRAIGPARAVAYASLHAGAKIKTVVEWLTLRDIASQFSEVTGEKASLAVELTPEAFEASRHADHPAAELMYLSWEFVKRAGPESGYRQQTLSIYPQAKTYRQWLKDSPIVKERVQRLKAEAEAKKKEHKQEVKAA</sequence>
<keyword evidence="5" id="KW-1185">Reference proteome</keyword>
<dbReference type="Gene3D" id="3.40.50.720">
    <property type="entry name" value="NAD(P)-binding Rossmann-like Domain"/>
    <property type="match status" value="2"/>
</dbReference>
<dbReference type="Proteomes" id="UP000029665">
    <property type="component" value="Unassembled WGS sequence"/>
</dbReference>
<accession>A0A060SEC6</accession>
<evidence type="ECO:0000313" key="5">
    <source>
        <dbReference type="Proteomes" id="UP000029665"/>
    </source>
</evidence>
<dbReference type="InterPro" id="IPR036291">
    <property type="entry name" value="NAD(P)-bd_dom_sf"/>
</dbReference>
<evidence type="ECO:0000256" key="2">
    <source>
        <dbReference type="ARBA" id="ARBA00022857"/>
    </source>
</evidence>
<dbReference type="Pfam" id="PF05368">
    <property type="entry name" value="NmrA"/>
    <property type="match status" value="1"/>
</dbReference>
<dbReference type="Gene3D" id="3.90.25.10">
    <property type="entry name" value="UDP-galactose 4-epimerase, domain 1"/>
    <property type="match status" value="2"/>
</dbReference>
<reference evidence="4" key="1">
    <citation type="submission" date="2014-01" db="EMBL/GenBank/DDBJ databases">
        <title>The genome of the white-rot fungus Pycnoporus cinnabarinus: a basidiomycete model with a versatile arsenal for lignocellulosic biomass breakdown.</title>
        <authorList>
            <person name="Levasseur A."/>
            <person name="Lomascolo A."/>
            <person name="Ruiz-Duenas F.J."/>
            <person name="Uzan E."/>
            <person name="Piumi F."/>
            <person name="Kues U."/>
            <person name="Ram A.F.J."/>
            <person name="Murat C."/>
            <person name="Haon M."/>
            <person name="Benoit I."/>
            <person name="Arfi Y."/>
            <person name="Chevret D."/>
            <person name="Drula E."/>
            <person name="Kwon M.J."/>
            <person name="Gouret P."/>
            <person name="Lesage-Meessen L."/>
            <person name="Lombard V."/>
            <person name="Mariette J."/>
            <person name="Noirot C."/>
            <person name="Park J."/>
            <person name="Patyshakuliyeva A."/>
            <person name="Wieneger R.A.B."/>
            <person name="Wosten H.A.B."/>
            <person name="Martin F."/>
            <person name="Coutinho P.M."/>
            <person name="de Vries R."/>
            <person name="Martinez A.T."/>
            <person name="Klopp C."/>
            <person name="Pontarotti P."/>
            <person name="Henrissat B."/>
            <person name="Record E."/>
        </authorList>
    </citation>
    <scope>NUCLEOTIDE SEQUENCE [LARGE SCALE GENOMIC DNA]</scope>
    <source>
        <strain evidence="4">BRFM137</strain>
    </source>
</reference>
<dbReference type="InterPro" id="IPR051164">
    <property type="entry name" value="NmrA-like_oxidored"/>
</dbReference>
<keyword evidence="2" id="KW-0521">NADP</keyword>
<feature type="domain" description="NmrA-like" evidence="3">
    <location>
        <begin position="3"/>
        <end position="204"/>
    </location>
</feature>
<dbReference type="STRING" id="5643.A0A060SEC6"/>
<dbReference type="InterPro" id="IPR008030">
    <property type="entry name" value="NmrA-like"/>
</dbReference>
<name>A0A060SEC6_PYCCI</name>
<gene>
    <name evidence="4" type="ORF">BN946_scf184983.g64</name>
</gene>
<dbReference type="SUPFAM" id="SSF51735">
    <property type="entry name" value="NAD(P)-binding Rossmann-fold domains"/>
    <property type="match status" value="1"/>
</dbReference>
<proteinExistence type="inferred from homology"/>
<dbReference type="OMA" id="PRTWKEY"/>
<evidence type="ECO:0000259" key="3">
    <source>
        <dbReference type="Pfam" id="PF05368"/>
    </source>
</evidence>
<dbReference type="AlphaFoldDB" id="A0A060SEC6"/>
<dbReference type="PANTHER" id="PTHR42748:SF7">
    <property type="entry name" value="NMRA LIKE REDOX SENSOR 1-RELATED"/>
    <property type="match status" value="1"/>
</dbReference>